<feature type="compositionally biased region" description="Low complexity" evidence="1">
    <location>
        <begin position="890"/>
        <end position="908"/>
    </location>
</feature>
<feature type="compositionally biased region" description="Gly residues" evidence="1">
    <location>
        <begin position="608"/>
        <end position="627"/>
    </location>
</feature>
<reference evidence="3" key="1">
    <citation type="journal article" date="2016" name="Nat. Commun.">
        <title>The Gonium pectorale genome demonstrates co-option of cell cycle regulation during the evolution of multicellularity.</title>
        <authorList>
            <person name="Hanschen E.R."/>
            <person name="Marriage T.N."/>
            <person name="Ferris P.J."/>
            <person name="Hamaji T."/>
            <person name="Toyoda A."/>
            <person name="Fujiyama A."/>
            <person name="Neme R."/>
            <person name="Noguchi H."/>
            <person name="Minakuchi Y."/>
            <person name="Suzuki M."/>
            <person name="Kawai-Toyooka H."/>
            <person name="Smith D.R."/>
            <person name="Sparks H."/>
            <person name="Anderson J."/>
            <person name="Bakaric R."/>
            <person name="Luria V."/>
            <person name="Karger A."/>
            <person name="Kirschner M.W."/>
            <person name="Durand P.M."/>
            <person name="Michod R.E."/>
            <person name="Nozaki H."/>
            <person name="Olson B.J."/>
        </authorList>
    </citation>
    <scope>NUCLEOTIDE SEQUENCE [LARGE SCALE GENOMIC DNA]</scope>
    <source>
        <strain evidence="3">NIES-2863</strain>
    </source>
</reference>
<feature type="region of interest" description="Disordered" evidence="1">
    <location>
        <begin position="887"/>
        <end position="921"/>
    </location>
</feature>
<dbReference type="EMBL" id="LSYV01000739">
    <property type="protein sequence ID" value="KXZ41134.1"/>
    <property type="molecule type" value="Genomic_DNA"/>
</dbReference>
<dbReference type="Proteomes" id="UP000075714">
    <property type="component" value="Unassembled WGS sequence"/>
</dbReference>
<feature type="compositionally biased region" description="Gly residues" evidence="1">
    <location>
        <begin position="216"/>
        <end position="227"/>
    </location>
</feature>
<evidence type="ECO:0000313" key="2">
    <source>
        <dbReference type="EMBL" id="KXZ41134.1"/>
    </source>
</evidence>
<comment type="caution">
    <text evidence="2">The sequence shown here is derived from an EMBL/GenBank/DDBJ whole genome shotgun (WGS) entry which is preliminary data.</text>
</comment>
<dbReference type="SUPFAM" id="SSF55073">
    <property type="entry name" value="Nucleotide cyclase"/>
    <property type="match status" value="1"/>
</dbReference>
<name>A0A150FU43_GONPE</name>
<feature type="compositionally biased region" description="Low complexity" evidence="1">
    <location>
        <begin position="684"/>
        <end position="696"/>
    </location>
</feature>
<proteinExistence type="predicted"/>
<dbReference type="AlphaFoldDB" id="A0A150FU43"/>
<evidence type="ECO:0000313" key="3">
    <source>
        <dbReference type="Proteomes" id="UP000075714"/>
    </source>
</evidence>
<feature type="region of interest" description="Disordered" evidence="1">
    <location>
        <begin position="672"/>
        <end position="696"/>
    </location>
</feature>
<feature type="region of interest" description="Disordered" evidence="1">
    <location>
        <begin position="583"/>
        <end position="629"/>
    </location>
</feature>
<sequence>MSRPIPSASSYCKTGVGDAAEDGARQGAEEPSLRLCGSPPGGHCHGQCDGCEHDERDGACDGATASSGCDGARGNHQPPQYGNYSMSSYYHPYQVSSSALELELNSGGVATGSSVPTGFGAAAASGGCGSGCTQTQITMSSDGAKVLTDGPGAASAAAGGGGVGGATFVCRGEASEEGGSGVVVSLMDNVGPSEQALDEILPQRLPPRGLPSEAAGGDGGGGGGGGGSMNAAALRHCTATESAAQRGRRLLLRGLRIRAGIATGPVSWSVADHSHDIAYSGKPVRAALRLAADSAASGRVLCCAVTCAEAVAAQAAEAAEMAAAAEAEPPPSAFSAYGHRFPLRSDPPAGWGLAGRSGMLPTPTGTATGLLTPGAGTGTGMNAGTGTGMDGSRVSPRDDVGGTAAAPSALRAAGRALVLAFAPLEAGIRRRKSAVFVCGLYRAEEVEPAPRRAAAATLAGWADACRTQLSSARTQADSRPTSSLLPRLSVFAAPAHGGRWGAASPGVGPIALMLQQRASCASGPLLTVEEVPSAAPPPVAAPLSYARLPAASGHVGGRLTTPRSPISPSIFARAVSLLASSHGAVSGGTTAERASLGTRPSPDSLGMSVGGEAGGGSNSGGAGGGFAPTGASMSAGGGLLPRGSLWRIGAQLTGHITPPSIVAVHGSREGSLASMPYSRPGSGPTPTIAEAPPAAAGSSATAPLPALLRLPLLPSPVAVLVPSALHPTPRGSSRLSGRTPLLAGRGGGAGGNGGTAGVPVSVSGVARPFRGPVTPPSGILSTAGPPGGRRMRADAGSGPGLSSRAAAQQPRLLQAAPPLAQALSPFEPALGQLPSAEYTTMARSHGPWAALRQVATPDQAGKTLEGTGAASAGGAALTAAGLGWCEERSGSGAAAPRQAHAAGPAAPLGAPPGGLTGGSWPVEPADVAPLPVLPAVPMGSQGWLLPGLPQLLVIGEVLPEEQGEDNEAEAAECVQDSGAGLGGLSDAGGVSGPGEGDVRGVAESRQRLCGFEDAVLGTGAQCSEAASPDAHIRRHSTPTTEDTGSDGSSGDAETTTARM</sequence>
<dbReference type="InterPro" id="IPR029787">
    <property type="entry name" value="Nucleotide_cyclase"/>
</dbReference>
<protein>
    <submittedName>
        <fullName evidence="2">Uncharacterized protein</fullName>
    </submittedName>
</protein>
<dbReference type="Gene3D" id="3.30.70.1230">
    <property type="entry name" value="Nucleotide cyclase"/>
    <property type="match status" value="1"/>
</dbReference>
<feature type="region of interest" description="Disordered" evidence="1">
    <location>
        <begin position="768"/>
        <end position="807"/>
    </location>
</feature>
<accession>A0A150FU43</accession>
<keyword evidence="3" id="KW-1185">Reference proteome</keyword>
<feature type="compositionally biased region" description="Gly residues" evidence="1">
    <location>
        <begin position="979"/>
        <end position="995"/>
    </location>
</feature>
<feature type="region of interest" description="Disordered" evidence="1">
    <location>
        <begin position="204"/>
        <end position="227"/>
    </location>
</feature>
<feature type="region of interest" description="Disordered" evidence="1">
    <location>
        <begin position="1022"/>
        <end position="1059"/>
    </location>
</feature>
<evidence type="ECO:0000256" key="1">
    <source>
        <dbReference type="SAM" id="MobiDB-lite"/>
    </source>
</evidence>
<gene>
    <name evidence="2" type="ORF">GPECTOR_743g905</name>
</gene>
<feature type="region of interest" description="Disordered" evidence="1">
    <location>
        <begin position="977"/>
        <end position="999"/>
    </location>
</feature>
<feature type="compositionally biased region" description="Polar residues" evidence="1">
    <location>
        <begin position="1037"/>
        <end position="1059"/>
    </location>
</feature>
<organism evidence="2 3">
    <name type="scientific">Gonium pectorale</name>
    <name type="common">Green alga</name>
    <dbReference type="NCBI Taxonomy" id="33097"/>
    <lineage>
        <taxon>Eukaryota</taxon>
        <taxon>Viridiplantae</taxon>
        <taxon>Chlorophyta</taxon>
        <taxon>core chlorophytes</taxon>
        <taxon>Chlorophyceae</taxon>
        <taxon>CS clade</taxon>
        <taxon>Chlamydomonadales</taxon>
        <taxon>Volvocaceae</taxon>
        <taxon>Gonium</taxon>
    </lineage>
</organism>